<keyword evidence="2" id="KW-1185">Reference proteome</keyword>
<dbReference type="RefSeq" id="WP_343751138.1">
    <property type="nucleotide sequence ID" value="NZ_BAAADM010000015.1"/>
</dbReference>
<evidence type="ECO:0000313" key="2">
    <source>
        <dbReference type="Proteomes" id="UP001501459"/>
    </source>
</evidence>
<proteinExistence type="predicted"/>
<dbReference type="Proteomes" id="UP001501459">
    <property type="component" value="Unassembled WGS sequence"/>
</dbReference>
<gene>
    <name evidence="1" type="ORF">GCM10008983_06550</name>
</gene>
<accession>A0ABP3IZU1</accession>
<comment type="caution">
    <text evidence="1">The sequence shown here is derived from an EMBL/GenBank/DDBJ whole genome shotgun (WGS) entry which is preliminary data.</text>
</comment>
<dbReference type="EMBL" id="BAAADM010000015">
    <property type="protein sequence ID" value="GAA0432640.1"/>
    <property type="molecule type" value="Genomic_DNA"/>
</dbReference>
<reference evidence="2" key="1">
    <citation type="journal article" date="2019" name="Int. J. Syst. Evol. Microbiol.">
        <title>The Global Catalogue of Microorganisms (GCM) 10K type strain sequencing project: providing services to taxonomists for standard genome sequencing and annotation.</title>
        <authorList>
            <consortium name="The Broad Institute Genomics Platform"/>
            <consortium name="The Broad Institute Genome Sequencing Center for Infectious Disease"/>
            <person name="Wu L."/>
            <person name="Ma J."/>
        </authorList>
    </citation>
    <scope>NUCLEOTIDE SEQUENCE [LARGE SCALE GENOMIC DNA]</scope>
    <source>
        <strain evidence="2">JCM 12149</strain>
    </source>
</reference>
<organism evidence="1 2">
    <name type="scientific">Lentibacillus halophilus</name>
    <dbReference type="NCBI Taxonomy" id="295065"/>
    <lineage>
        <taxon>Bacteria</taxon>
        <taxon>Bacillati</taxon>
        <taxon>Bacillota</taxon>
        <taxon>Bacilli</taxon>
        <taxon>Bacillales</taxon>
        <taxon>Bacillaceae</taxon>
        <taxon>Lentibacillus</taxon>
    </lineage>
</organism>
<sequence>MKKELRDKMPEWCFAPERNYSTVLTNDIDSLVGCAIEHEVNGNQINYFYDFDNIYKQDKNVRKPSLGIDLALTYGKCWDNHVTRIQHDSHVNPQSANVNSILNISGNNYFDKYAGSTALLMWSFYGLPLPPTKLGKMLLLSIDSAFLGHYDDKFKDVHNKYLRLLGFEELITILNETDKQDYYDLIRKYKLNSDIKINEDGYLQTELPFEVLSEGLNLQLDLPSRPFHLQNEYESKYGTVTGNESGKLKPNVVSFALTNRKFYKYTVKI</sequence>
<name>A0ABP3IZU1_9BACI</name>
<protein>
    <submittedName>
        <fullName evidence="1">Uncharacterized protein</fullName>
    </submittedName>
</protein>
<evidence type="ECO:0000313" key="1">
    <source>
        <dbReference type="EMBL" id="GAA0432640.1"/>
    </source>
</evidence>